<dbReference type="Pfam" id="PF04325">
    <property type="entry name" value="DUF465"/>
    <property type="match status" value="1"/>
</dbReference>
<dbReference type="Gene3D" id="6.10.280.50">
    <property type="match status" value="1"/>
</dbReference>
<dbReference type="EMBL" id="UOED01000106">
    <property type="protein sequence ID" value="VAV96047.1"/>
    <property type="molecule type" value="Genomic_DNA"/>
</dbReference>
<accession>A0A3B0RUZ8</accession>
<protein>
    <recommendedName>
        <fullName evidence="2">DUF465 domain-containing protein</fullName>
    </recommendedName>
</protein>
<proteinExistence type="predicted"/>
<dbReference type="InterPro" id="IPR007420">
    <property type="entry name" value="DUF465"/>
</dbReference>
<evidence type="ECO:0008006" key="2">
    <source>
        <dbReference type="Google" id="ProtNLM"/>
    </source>
</evidence>
<organism evidence="1">
    <name type="scientific">hydrothermal vent metagenome</name>
    <dbReference type="NCBI Taxonomy" id="652676"/>
    <lineage>
        <taxon>unclassified sequences</taxon>
        <taxon>metagenomes</taxon>
        <taxon>ecological metagenomes</taxon>
    </lineage>
</organism>
<dbReference type="InterPro" id="IPR038444">
    <property type="entry name" value="DUF465_sf"/>
</dbReference>
<evidence type="ECO:0000313" key="1">
    <source>
        <dbReference type="EMBL" id="VAV96047.1"/>
    </source>
</evidence>
<gene>
    <name evidence="1" type="ORF">MNBD_ALPHA02-1350</name>
</gene>
<name>A0A3B0RUZ8_9ZZZZ</name>
<dbReference type="AlphaFoldDB" id="A0A3B0RUZ8"/>
<reference evidence="1" key="1">
    <citation type="submission" date="2018-06" db="EMBL/GenBank/DDBJ databases">
        <authorList>
            <person name="Zhirakovskaya E."/>
        </authorList>
    </citation>
    <scope>NUCLEOTIDE SEQUENCE</scope>
</reference>
<sequence>MPLESHLASLSEKHQKLDTIILKEELRPSPDSVALHELKKEKLKLKDEIERYKRTG</sequence>